<dbReference type="KEGG" id="fya:KMW28_08810"/>
<feature type="domain" description="Peptidase M20 dimerisation" evidence="4">
    <location>
        <begin position="207"/>
        <end position="306"/>
    </location>
</feature>
<dbReference type="AlphaFoldDB" id="A0AAX1NDC2"/>
<comment type="similarity">
    <text evidence="1">Belongs to the peptidase M20 family.</text>
</comment>
<dbReference type="Gene3D" id="3.30.70.360">
    <property type="match status" value="1"/>
</dbReference>
<evidence type="ECO:0000313" key="6">
    <source>
        <dbReference type="Proteomes" id="UP000678679"/>
    </source>
</evidence>
<gene>
    <name evidence="5" type="ORF">KMW28_08810</name>
</gene>
<dbReference type="SUPFAM" id="SSF53187">
    <property type="entry name" value="Zn-dependent exopeptidases"/>
    <property type="match status" value="1"/>
</dbReference>
<dbReference type="SUPFAM" id="SSF55031">
    <property type="entry name" value="Bacterial exopeptidase dimerisation domain"/>
    <property type="match status" value="1"/>
</dbReference>
<dbReference type="GO" id="GO:0046872">
    <property type="term" value="F:metal ion binding"/>
    <property type="evidence" value="ECO:0007669"/>
    <property type="project" value="UniProtKB-KW"/>
</dbReference>
<protein>
    <submittedName>
        <fullName evidence="5">Allantoate amidohydrolase</fullName>
    </submittedName>
</protein>
<comment type="cofactor">
    <cofactor evidence="3">
        <name>Zn(2+)</name>
        <dbReference type="ChEBI" id="CHEBI:29105"/>
    </cofactor>
    <text evidence="3">Binds 2 Zn(2+) ions per subunit.</text>
</comment>
<feature type="binding site" evidence="3">
    <location>
        <position position="92"/>
    </location>
    <ligand>
        <name>Zn(2+)</name>
        <dbReference type="ChEBI" id="CHEBI:29105"/>
        <label>2</label>
    </ligand>
</feature>
<dbReference type="Pfam" id="PF01546">
    <property type="entry name" value="Peptidase_M20"/>
    <property type="match status" value="1"/>
</dbReference>
<dbReference type="RefSeq" id="WP_169664548.1">
    <property type="nucleotide sequence ID" value="NZ_CP076132.1"/>
</dbReference>
<accession>A0AAX1NDC2</accession>
<evidence type="ECO:0000313" key="5">
    <source>
        <dbReference type="EMBL" id="QWG03668.1"/>
    </source>
</evidence>
<dbReference type="Gene3D" id="3.40.630.10">
    <property type="entry name" value="Zn peptidases"/>
    <property type="match status" value="1"/>
</dbReference>
<dbReference type="Pfam" id="PF07687">
    <property type="entry name" value="M20_dimer"/>
    <property type="match status" value="1"/>
</dbReference>
<dbReference type="PANTHER" id="PTHR32494">
    <property type="entry name" value="ALLANTOATE DEIMINASE-RELATED"/>
    <property type="match status" value="1"/>
</dbReference>
<dbReference type="CDD" id="cd03884">
    <property type="entry name" value="M20_bAS"/>
    <property type="match status" value="1"/>
</dbReference>
<dbReference type="EMBL" id="CP076132">
    <property type="protein sequence ID" value="QWG03668.1"/>
    <property type="molecule type" value="Genomic_DNA"/>
</dbReference>
<dbReference type="PIRSF" id="PIRSF001235">
    <property type="entry name" value="Amidase_carbamoylase"/>
    <property type="match status" value="1"/>
</dbReference>
<name>A0AAX1NDC2_9BACT</name>
<dbReference type="InterPro" id="IPR011650">
    <property type="entry name" value="Peptidase_M20_dimer"/>
</dbReference>
<feature type="binding site" evidence="3">
    <location>
        <position position="188"/>
    </location>
    <ligand>
        <name>Zn(2+)</name>
        <dbReference type="ChEBI" id="CHEBI:29105"/>
        <label>1</label>
    </ligand>
</feature>
<organism evidence="5 6">
    <name type="scientific">Flammeovirga yaeyamensis</name>
    <dbReference type="NCBI Taxonomy" id="367791"/>
    <lineage>
        <taxon>Bacteria</taxon>
        <taxon>Pseudomonadati</taxon>
        <taxon>Bacteroidota</taxon>
        <taxon>Cytophagia</taxon>
        <taxon>Cytophagales</taxon>
        <taxon>Flammeovirgaceae</taxon>
        <taxon>Flammeovirga</taxon>
    </lineage>
</organism>
<feature type="binding site" evidence="3">
    <location>
        <position position="127"/>
    </location>
    <ligand>
        <name>Zn(2+)</name>
        <dbReference type="ChEBI" id="CHEBI:29105"/>
        <label>2</label>
    </ligand>
</feature>
<proteinExistence type="inferred from homology"/>
<keyword evidence="6" id="KW-1185">Reference proteome</keyword>
<keyword evidence="3" id="KW-0862">Zinc</keyword>
<evidence type="ECO:0000256" key="1">
    <source>
        <dbReference type="ARBA" id="ARBA00006153"/>
    </source>
</evidence>
<dbReference type="Proteomes" id="UP000678679">
    <property type="component" value="Chromosome 1"/>
</dbReference>
<feature type="binding site" evidence="3">
    <location>
        <position position="92"/>
    </location>
    <ligand>
        <name>Zn(2+)</name>
        <dbReference type="ChEBI" id="CHEBI:29105"/>
        <label>1</label>
    </ligand>
</feature>
<dbReference type="NCBIfam" id="TIGR01879">
    <property type="entry name" value="hydantase"/>
    <property type="match status" value="1"/>
</dbReference>
<evidence type="ECO:0000256" key="3">
    <source>
        <dbReference type="PIRSR" id="PIRSR001235-1"/>
    </source>
</evidence>
<evidence type="ECO:0000259" key="4">
    <source>
        <dbReference type="Pfam" id="PF07687"/>
    </source>
</evidence>
<reference evidence="5 6" key="1">
    <citation type="submission" date="2021-05" db="EMBL/GenBank/DDBJ databases">
        <title>Comparative genomic studies on the polysaccharide-degrading batcterial strains of the Flammeovirga genus.</title>
        <authorList>
            <person name="Zewei F."/>
            <person name="Zheng Z."/>
            <person name="Yu L."/>
            <person name="Ruyue G."/>
            <person name="Yanhong M."/>
            <person name="Yuanyuan C."/>
            <person name="Jingyan G."/>
            <person name="Wenjun H."/>
        </authorList>
    </citation>
    <scope>NUCLEOTIDE SEQUENCE [LARGE SCALE GENOMIC DNA]</scope>
    <source>
        <strain evidence="5 6">NBRC:100898</strain>
    </source>
</reference>
<dbReference type="InterPro" id="IPR036264">
    <property type="entry name" value="Bact_exopeptidase_dim_dom"/>
</dbReference>
<keyword evidence="3" id="KW-0479">Metal-binding</keyword>
<dbReference type="NCBIfam" id="NF006771">
    <property type="entry name" value="PRK09290.1-5"/>
    <property type="match status" value="1"/>
</dbReference>
<sequence>MMKINGDRLWDRLMEIAQIGGTPNGGVCRLTLSEEDKKGRLLFEDWCKGLGCSIRVDAMGNLFATYPGKDPYLPTLLLGSHLDSQPTGGKYDGVMGVLAGLEVIHTLHDQNYVPDRNIVVASWTNEEGARFTPAMIGSGVFSETFSLDYAYQQKDKEGITLHDALNSIGYKGTDSVKPNEFQYALELHIEQGPILEREEKQIGIVTGVQGIRWYDIHISGKECHAGPTPMDYRIDPMQSVPLLLTELYKISEVFGEDARITIGYIDASPAVKNTVPEKASISLDIRHPNEDQLTKMHEFVLSVIQTIDKESKSSIELEEIWHSESVVFDDNCVHAVQQASETLGYPHRRIISGAGHDSVYTSKVIPTSMIFIPCKDGLSHNELESAKKEDVIAGTNVLLHASLQLQHK</sequence>
<dbReference type="NCBIfam" id="NF006769">
    <property type="entry name" value="PRK09290.1-3"/>
    <property type="match status" value="1"/>
</dbReference>
<dbReference type="InterPro" id="IPR002933">
    <property type="entry name" value="Peptidase_M20"/>
</dbReference>
<dbReference type="PANTHER" id="PTHR32494:SF5">
    <property type="entry name" value="ALLANTOATE AMIDOHYDROLASE"/>
    <property type="match status" value="1"/>
</dbReference>
<feature type="binding site" evidence="3">
    <location>
        <position position="81"/>
    </location>
    <ligand>
        <name>Zn(2+)</name>
        <dbReference type="ChEBI" id="CHEBI:29105"/>
        <label>1</label>
    </ligand>
</feature>
<feature type="binding site" evidence="3">
    <location>
        <position position="380"/>
    </location>
    <ligand>
        <name>Zn(2+)</name>
        <dbReference type="ChEBI" id="CHEBI:29105"/>
        <label>2</label>
    </ligand>
</feature>
<dbReference type="InterPro" id="IPR010158">
    <property type="entry name" value="Amidase_Cbmase"/>
</dbReference>
<keyword evidence="2" id="KW-0378">Hydrolase</keyword>
<evidence type="ECO:0000256" key="2">
    <source>
        <dbReference type="ARBA" id="ARBA00022801"/>
    </source>
</evidence>
<dbReference type="GO" id="GO:0016813">
    <property type="term" value="F:hydrolase activity, acting on carbon-nitrogen (but not peptide) bonds, in linear amidines"/>
    <property type="evidence" value="ECO:0007669"/>
    <property type="project" value="InterPro"/>
</dbReference>